<feature type="domain" description="GGDEF" evidence="3">
    <location>
        <begin position="320"/>
        <end position="461"/>
    </location>
</feature>
<dbReference type="InterPro" id="IPR050469">
    <property type="entry name" value="Diguanylate_Cyclase"/>
</dbReference>
<dbReference type="AlphaFoldDB" id="A0A4R2QAY7"/>
<evidence type="ECO:0000259" key="3">
    <source>
        <dbReference type="PROSITE" id="PS50887"/>
    </source>
</evidence>
<feature type="transmembrane region" description="Helical" evidence="2">
    <location>
        <begin position="220"/>
        <end position="239"/>
    </location>
</feature>
<feature type="transmembrane region" description="Helical" evidence="2">
    <location>
        <begin position="36"/>
        <end position="54"/>
    </location>
</feature>
<dbReference type="EMBL" id="SLXP01000001">
    <property type="protein sequence ID" value="TCP44061.1"/>
    <property type="molecule type" value="Genomic_DNA"/>
</dbReference>
<keyword evidence="2" id="KW-0472">Membrane</keyword>
<dbReference type="GO" id="GO:0043709">
    <property type="term" value="P:cell adhesion involved in single-species biofilm formation"/>
    <property type="evidence" value="ECO:0007669"/>
    <property type="project" value="TreeGrafter"/>
</dbReference>
<dbReference type="GO" id="GO:0005886">
    <property type="term" value="C:plasma membrane"/>
    <property type="evidence" value="ECO:0007669"/>
    <property type="project" value="TreeGrafter"/>
</dbReference>
<organism evidence="4 5">
    <name type="scientific">Rhodovulum marinum</name>
    <dbReference type="NCBI Taxonomy" id="320662"/>
    <lineage>
        <taxon>Bacteria</taxon>
        <taxon>Pseudomonadati</taxon>
        <taxon>Pseudomonadota</taxon>
        <taxon>Alphaproteobacteria</taxon>
        <taxon>Rhodobacterales</taxon>
        <taxon>Paracoccaceae</taxon>
        <taxon>Rhodovulum</taxon>
    </lineage>
</organism>
<dbReference type="SMART" id="SM00267">
    <property type="entry name" value="GGDEF"/>
    <property type="match status" value="1"/>
</dbReference>
<dbReference type="SUPFAM" id="SSF55073">
    <property type="entry name" value="Nucleotide cyclase"/>
    <property type="match status" value="1"/>
</dbReference>
<feature type="transmembrane region" description="Helical" evidence="2">
    <location>
        <begin position="178"/>
        <end position="199"/>
    </location>
</feature>
<evidence type="ECO:0000256" key="2">
    <source>
        <dbReference type="SAM" id="Phobius"/>
    </source>
</evidence>
<dbReference type="NCBIfam" id="TIGR00254">
    <property type="entry name" value="GGDEF"/>
    <property type="match status" value="1"/>
</dbReference>
<dbReference type="GO" id="GO:1902201">
    <property type="term" value="P:negative regulation of bacterial-type flagellum-dependent cell motility"/>
    <property type="evidence" value="ECO:0007669"/>
    <property type="project" value="TreeGrafter"/>
</dbReference>
<dbReference type="RefSeq" id="WP_132460213.1">
    <property type="nucleotide sequence ID" value="NZ_SLXP01000001.1"/>
</dbReference>
<name>A0A4R2QAY7_9RHOB</name>
<dbReference type="Proteomes" id="UP000294835">
    <property type="component" value="Unassembled WGS sequence"/>
</dbReference>
<proteinExistence type="predicted"/>
<feature type="transmembrane region" description="Helical" evidence="2">
    <location>
        <begin position="151"/>
        <end position="172"/>
    </location>
</feature>
<feature type="transmembrane region" description="Helical" evidence="2">
    <location>
        <begin position="99"/>
        <end position="118"/>
    </location>
</feature>
<evidence type="ECO:0000313" key="4">
    <source>
        <dbReference type="EMBL" id="TCP44061.1"/>
    </source>
</evidence>
<keyword evidence="2" id="KW-0812">Transmembrane</keyword>
<evidence type="ECO:0000313" key="5">
    <source>
        <dbReference type="Proteomes" id="UP000294835"/>
    </source>
</evidence>
<dbReference type="InterPro" id="IPR000160">
    <property type="entry name" value="GGDEF_dom"/>
</dbReference>
<keyword evidence="2" id="KW-1133">Transmembrane helix</keyword>
<dbReference type="InterPro" id="IPR029787">
    <property type="entry name" value="Nucleotide_cyclase"/>
</dbReference>
<dbReference type="PROSITE" id="PS50887">
    <property type="entry name" value="GGDEF"/>
    <property type="match status" value="1"/>
</dbReference>
<keyword evidence="5" id="KW-1185">Reference proteome</keyword>
<dbReference type="PANTHER" id="PTHR45138">
    <property type="entry name" value="REGULATORY COMPONENTS OF SENSORY TRANSDUCTION SYSTEM"/>
    <property type="match status" value="1"/>
</dbReference>
<evidence type="ECO:0000256" key="1">
    <source>
        <dbReference type="ARBA" id="ARBA00012528"/>
    </source>
</evidence>
<sequence length="475" mass="51343">MKLHRLPLSDPGEDEELLHGTTRFVWVRQAPAIRQGLALFTLIFGLIPTVGYLFDIPVLYQSIPGGAGTSKLTLICMILIATVILIQRPIARARWIEKFLLLVTGALALESLGEHVIWPEHVEHVTMGQNTAISVLALVSALLIRRRSQAWPALLLGGAAWMICFSAFLGYAMGLGQLHGALSPVTLVMMTPLVVASQIGQARRAPLRALFRDDRLSRMLRLEMALAVVVPTTLGIVLFRLAPGGPTAADAIYIQLILVFCCVGVLVTGRTRDRLDRERRILSRELERASYIDPLTGLANRRGTMMMANHVVNAARRGGNPVSVVICDLDHFKTVNDRLGHGAGDRVLQAAATLLSGRLRMSDISGRWGGEEFLFVLPDTPLAGAEALAEILRHTLWQNLRISPAGGIGRGPGGKPLTASFGCAPLDVSREDGFERALEAADRALYAAKRNGRNRVASAPTAAPLPLSMSLSALG</sequence>
<feature type="transmembrane region" description="Helical" evidence="2">
    <location>
        <begin position="124"/>
        <end position="144"/>
    </location>
</feature>
<dbReference type="CDD" id="cd01949">
    <property type="entry name" value="GGDEF"/>
    <property type="match status" value="1"/>
</dbReference>
<feature type="transmembrane region" description="Helical" evidence="2">
    <location>
        <begin position="251"/>
        <end position="269"/>
    </location>
</feature>
<dbReference type="Gene3D" id="3.30.70.270">
    <property type="match status" value="1"/>
</dbReference>
<dbReference type="InterPro" id="IPR043128">
    <property type="entry name" value="Rev_trsase/Diguanyl_cyclase"/>
</dbReference>
<dbReference type="GO" id="GO:0052621">
    <property type="term" value="F:diguanylate cyclase activity"/>
    <property type="evidence" value="ECO:0007669"/>
    <property type="project" value="UniProtKB-EC"/>
</dbReference>
<dbReference type="PANTHER" id="PTHR45138:SF24">
    <property type="entry name" value="DIGUANYLATE CYCLASE DGCC-RELATED"/>
    <property type="match status" value="1"/>
</dbReference>
<protein>
    <recommendedName>
        <fullName evidence="1">diguanylate cyclase</fullName>
        <ecNumber evidence="1">2.7.7.65</ecNumber>
    </recommendedName>
</protein>
<reference evidence="4 5" key="1">
    <citation type="submission" date="2019-03" db="EMBL/GenBank/DDBJ databases">
        <title>Genomic Encyclopedia of Type Strains, Phase IV (KMG-IV): sequencing the most valuable type-strain genomes for metagenomic binning, comparative biology and taxonomic classification.</title>
        <authorList>
            <person name="Goeker M."/>
        </authorList>
    </citation>
    <scope>NUCLEOTIDE SEQUENCE [LARGE SCALE GENOMIC DNA]</scope>
    <source>
        <strain evidence="4 5">DSM 18063</strain>
    </source>
</reference>
<gene>
    <name evidence="4" type="ORF">EV662_101147</name>
</gene>
<dbReference type="Pfam" id="PF00990">
    <property type="entry name" value="GGDEF"/>
    <property type="match status" value="1"/>
</dbReference>
<comment type="caution">
    <text evidence="4">The sequence shown here is derived from an EMBL/GenBank/DDBJ whole genome shotgun (WGS) entry which is preliminary data.</text>
</comment>
<feature type="transmembrane region" description="Helical" evidence="2">
    <location>
        <begin position="66"/>
        <end position="87"/>
    </location>
</feature>
<dbReference type="OrthoDB" id="9812260at2"/>
<accession>A0A4R2QAY7</accession>
<dbReference type="FunFam" id="3.30.70.270:FF:000001">
    <property type="entry name" value="Diguanylate cyclase domain protein"/>
    <property type="match status" value="1"/>
</dbReference>
<dbReference type="EC" id="2.7.7.65" evidence="1"/>